<evidence type="ECO:0000256" key="6">
    <source>
        <dbReference type="SAM" id="MobiDB-lite"/>
    </source>
</evidence>
<feature type="region of interest" description="Disordered" evidence="6">
    <location>
        <begin position="1"/>
        <end position="24"/>
    </location>
</feature>
<accession>A0A5M4FF57</accession>
<dbReference type="PANTHER" id="PTHR24421">
    <property type="entry name" value="NITRATE/NITRITE SENSOR PROTEIN NARX-RELATED"/>
    <property type="match status" value="1"/>
</dbReference>
<evidence type="ECO:0000259" key="7">
    <source>
        <dbReference type="SMART" id="SM00387"/>
    </source>
</evidence>
<keyword evidence="9" id="KW-1185">Reference proteome</keyword>
<organism evidence="8 9">
    <name type="scientific">Aeromicrobium ginsengisoli</name>
    <dbReference type="NCBI Taxonomy" id="363867"/>
    <lineage>
        <taxon>Bacteria</taxon>
        <taxon>Bacillati</taxon>
        <taxon>Actinomycetota</taxon>
        <taxon>Actinomycetes</taxon>
        <taxon>Propionibacteriales</taxon>
        <taxon>Nocardioidaceae</taxon>
        <taxon>Aeromicrobium</taxon>
    </lineage>
</organism>
<feature type="domain" description="Histidine kinase/HSP90-like ATPase" evidence="7">
    <location>
        <begin position="121"/>
        <end position="212"/>
    </location>
</feature>
<dbReference type="InterPro" id="IPR003594">
    <property type="entry name" value="HATPase_dom"/>
</dbReference>
<dbReference type="OrthoDB" id="227596at2"/>
<protein>
    <recommendedName>
        <fullName evidence="2">histidine kinase</fullName>
        <ecNumber evidence="2">2.7.13.3</ecNumber>
    </recommendedName>
</protein>
<evidence type="ECO:0000256" key="5">
    <source>
        <dbReference type="ARBA" id="ARBA00023012"/>
    </source>
</evidence>
<reference evidence="8" key="1">
    <citation type="submission" date="2019-09" db="EMBL/GenBank/DDBJ databases">
        <authorList>
            <person name="Li J."/>
        </authorList>
    </citation>
    <scope>NUCLEOTIDE SEQUENCE [LARGE SCALE GENOMIC DNA]</scope>
    <source>
        <strain evidence="8">JCM 14732</strain>
    </source>
</reference>
<dbReference type="PANTHER" id="PTHR24421:SF10">
    <property type="entry name" value="NITRATE_NITRITE SENSOR PROTEIN NARQ"/>
    <property type="match status" value="1"/>
</dbReference>
<dbReference type="Pfam" id="PF02518">
    <property type="entry name" value="HATPase_c"/>
    <property type="match status" value="1"/>
</dbReference>
<keyword evidence="4" id="KW-0418">Kinase</keyword>
<gene>
    <name evidence="8" type="ORF">ESP70_011350</name>
</gene>
<evidence type="ECO:0000256" key="1">
    <source>
        <dbReference type="ARBA" id="ARBA00000085"/>
    </source>
</evidence>
<evidence type="ECO:0000256" key="2">
    <source>
        <dbReference type="ARBA" id="ARBA00012438"/>
    </source>
</evidence>
<proteinExistence type="predicted"/>
<dbReference type="EC" id="2.7.13.3" evidence="2"/>
<evidence type="ECO:0000256" key="3">
    <source>
        <dbReference type="ARBA" id="ARBA00022679"/>
    </source>
</evidence>
<dbReference type="GO" id="GO:0004673">
    <property type="term" value="F:protein histidine kinase activity"/>
    <property type="evidence" value="ECO:0007669"/>
    <property type="project" value="UniProtKB-EC"/>
</dbReference>
<comment type="catalytic activity">
    <reaction evidence="1">
        <text>ATP + protein L-histidine = ADP + protein N-phospho-L-histidine.</text>
        <dbReference type="EC" id="2.7.13.3"/>
    </reaction>
</comment>
<name>A0A5M4FF57_9ACTN</name>
<dbReference type="InterPro" id="IPR050482">
    <property type="entry name" value="Sensor_HK_TwoCompSys"/>
</dbReference>
<dbReference type="CDD" id="cd16917">
    <property type="entry name" value="HATPase_UhpB-NarQ-NarX-like"/>
    <property type="match status" value="1"/>
</dbReference>
<evidence type="ECO:0000313" key="8">
    <source>
        <dbReference type="EMBL" id="KAA1397924.1"/>
    </source>
</evidence>
<keyword evidence="3" id="KW-0808">Transferase</keyword>
<dbReference type="SUPFAM" id="SSF55874">
    <property type="entry name" value="ATPase domain of HSP90 chaperone/DNA topoisomerase II/histidine kinase"/>
    <property type="match status" value="1"/>
</dbReference>
<dbReference type="Gene3D" id="3.30.565.10">
    <property type="entry name" value="Histidine kinase-like ATPase, C-terminal domain"/>
    <property type="match status" value="1"/>
</dbReference>
<dbReference type="InterPro" id="IPR036890">
    <property type="entry name" value="HATPase_C_sf"/>
</dbReference>
<dbReference type="Proteomes" id="UP000380867">
    <property type="component" value="Unassembled WGS sequence"/>
</dbReference>
<dbReference type="EMBL" id="SDPQ02000002">
    <property type="protein sequence ID" value="KAA1397924.1"/>
    <property type="molecule type" value="Genomic_DNA"/>
</dbReference>
<dbReference type="AlphaFoldDB" id="A0A5M4FF57"/>
<evidence type="ECO:0000313" key="9">
    <source>
        <dbReference type="Proteomes" id="UP000380867"/>
    </source>
</evidence>
<evidence type="ECO:0000256" key="4">
    <source>
        <dbReference type="ARBA" id="ARBA00022777"/>
    </source>
</evidence>
<dbReference type="GO" id="GO:0000160">
    <property type="term" value="P:phosphorelay signal transduction system"/>
    <property type="evidence" value="ECO:0007669"/>
    <property type="project" value="UniProtKB-KW"/>
</dbReference>
<sequence>MGRGSNPRARSILRSRRPAAGDLRRYGRRSEAGHPLPHCPCAAGQRALQSLITPVATSAPDHQRGNAICPPMSLPAIRFVHELRPPALDDRGLVGAIRQLAETQPIPIDVDVGSLGATSAAVEVAAYRIVAESLTNVVRHSHADAARVRLERTDRDLVVEIVDDGIGIGEDVQAGVGLLSVRERAAELGGRAEVKCPSSGGTSVRAVLPLGATGKDES</sequence>
<comment type="caution">
    <text evidence="8">The sequence shown here is derived from an EMBL/GenBank/DDBJ whole genome shotgun (WGS) entry which is preliminary data.</text>
</comment>
<keyword evidence="5" id="KW-0902">Two-component regulatory system</keyword>
<dbReference type="SMART" id="SM00387">
    <property type="entry name" value="HATPase_c"/>
    <property type="match status" value="1"/>
</dbReference>